<evidence type="ECO:0000256" key="4">
    <source>
        <dbReference type="ARBA" id="ARBA00023293"/>
    </source>
</evidence>
<keyword evidence="4" id="KW-0141">cGMP biosynthesis</keyword>
<dbReference type="Proteomes" id="UP000318571">
    <property type="component" value="Chromosome 2"/>
</dbReference>
<proteinExistence type="predicted"/>
<feature type="coiled-coil region" evidence="5">
    <location>
        <begin position="194"/>
        <end position="224"/>
    </location>
</feature>
<dbReference type="GO" id="GO:0004383">
    <property type="term" value="F:guanylate cyclase activity"/>
    <property type="evidence" value="ECO:0007669"/>
    <property type="project" value="UniProtKB-EC"/>
</dbReference>
<gene>
    <name evidence="8" type="ORF">TCAL_16825</name>
</gene>
<organism evidence="8 9">
    <name type="scientific">Tigriopus californicus</name>
    <name type="common">Marine copepod</name>
    <dbReference type="NCBI Taxonomy" id="6832"/>
    <lineage>
        <taxon>Eukaryota</taxon>
        <taxon>Metazoa</taxon>
        <taxon>Ecdysozoa</taxon>
        <taxon>Arthropoda</taxon>
        <taxon>Crustacea</taxon>
        <taxon>Multicrustacea</taxon>
        <taxon>Hexanauplia</taxon>
        <taxon>Copepoda</taxon>
        <taxon>Harpacticoida</taxon>
        <taxon>Harpacticidae</taxon>
        <taxon>Tigriopus</taxon>
    </lineage>
</organism>
<dbReference type="SUPFAM" id="SSF55073">
    <property type="entry name" value="Nucleotide cyclase"/>
    <property type="match status" value="1"/>
</dbReference>
<protein>
    <recommendedName>
        <fullName evidence="1">guanylate cyclase</fullName>
        <ecNumber evidence="1">4.6.1.2</ecNumber>
    </recommendedName>
</protein>
<dbReference type="Gene3D" id="3.30.450.260">
    <property type="entry name" value="Haem NO binding associated domain"/>
    <property type="match status" value="1"/>
</dbReference>
<evidence type="ECO:0000256" key="1">
    <source>
        <dbReference type="ARBA" id="ARBA00012202"/>
    </source>
</evidence>
<dbReference type="GO" id="GO:0019826">
    <property type="term" value="F:oxygen sensor activity"/>
    <property type="evidence" value="ECO:0007669"/>
    <property type="project" value="TreeGrafter"/>
</dbReference>
<reference evidence="8 9" key="1">
    <citation type="journal article" date="2018" name="Nat. Ecol. Evol.">
        <title>Genomic signatures of mitonuclear coevolution across populations of Tigriopus californicus.</title>
        <authorList>
            <person name="Barreto F.S."/>
            <person name="Watson E.T."/>
            <person name="Lima T.G."/>
            <person name="Willett C.S."/>
            <person name="Edmands S."/>
            <person name="Li W."/>
            <person name="Burton R.S."/>
        </authorList>
    </citation>
    <scope>NUCLEOTIDE SEQUENCE [LARGE SCALE GENOMIC DNA]</scope>
    <source>
        <strain evidence="8 9">San Diego</strain>
    </source>
</reference>
<feature type="region of interest" description="Disordered" evidence="6">
    <location>
        <begin position="116"/>
        <end position="135"/>
    </location>
</feature>
<dbReference type="AlphaFoldDB" id="A0A553PA36"/>
<evidence type="ECO:0000259" key="7">
    <source>
        <dbReference type="PROSITE" id="PS50125"/>
    </source>
</evidence>
<sequence>MMTNEPEMQLTFDNKPSNNRNSALIREEARLPAVSSSILFEIFPFIVVYGEDMVIQTIGRSLSQILPKLPGMKMNEFFDLVRPLIEFKFELVLARSNNIFEVMTVEPIDALLKSEGVSNESEENEETAAGGLLGDEHDNSLHLKGQMMFMAEWNVIMFLCSPSLPDLDTLAFSGLYINDLSMHDFSRDLLLASSQQSNELKDALEAEMEKTKEMESSMKRLDEEMRRSDDLLSQMIPKSVAEKVKTGLNPVETCEVFDQVTIIFNDVPAFLDICAKCDGMKIVEMLNTMFGIFDLLTDKNAVYKVETVKDSFVGVSGAPERVKNHAEKIMDMALDMRDCVTFVKDPRPEFEDQPDAHVRIRLGSHSGMVVAGIVGNKMPRYCLFGDAMNTSSRMMSFGDEQMIHISKATKELLPSSYVVKERGTVNVKGKGEMTTFWVKSKANRISPSKDEARLTVNITCQASSFIKRTVPDYGCGDQDGGRSTTLDRQGSLSLT</sequence>
<dbReference type="GO" id="GO:0038060">
    <property type="term" value="P:nitric oxide-cGMP-mediated signaling"/>
    <property type="evidence" value="ECO:0007669"/>
    <property type="project" value="TreeGrafter"/>
</dbReference>
<dbReference type="Pfam" id="PF07701">
    <property type="entry name" value="HNOBA"/>
    <property type="match status" value="1"/>
</dbReference>
<evidence type="ECO:0000313" key="9">
    <source>
        <dbReference type="Proteomes" id="UP000318571"/>
    </source>
</evidence>
<dbReference type="STRING" id="6832.A0A553PA36"/>
<feature type="domain" description="Guanylate cyclase" evidence="7">
    <location>
        <begin position="261"/>
        <end position="395"/>
    </location>
</feature>
<dbReference type="InterPro" id="IPR029787">
    <property type="entry name" value="Nucleotide_cyclase"/>
</dbReference>
<evidence type="ECO:0000256" key="3">
    <source>
        <dbReference type="ARBA" id="ARBA00023239"/>
    </source>
</evidence>
<dbReference type="GO" id="GO:0070026">
    <property type="term" value="F:nitric oxide binding"/>
    <property type="evidence" value="ECO:0007669"/>
    <property type="project" value="TreeGrafter"/>
</dbReference>
<dbReference type="InterPro" id="IPR001054">
    <property type="entry name" value="A/G_cyclase"/>
</dbReference>
<keyword evidence="3" id="KW-0456">Lyase</keyword>
<dbReference type="GO" id="GO:0008074">
    <property type="term" value="C:guanylate cyclase complex, soluble"/>
    <property type="evidence" value="ECO:0007669"/>
    <property type="project" value="TreeGrafter"/>
</dbReference>
<accession>A0A553PA36</accession>
<dbReference type="GO" id="GO:0070482">
    <property type="term" value="P:response to oxygen levels"/>
    <property type="evidence" value="ECO:0007669"/>
    <property type="project" value="TreeGrafter"/>
</dbReference>
<dbReference type="Pfam" id="PF00211">
    <property type="entry name" value="Guanylate_cyc"/>
    <property type="match status" value="1"/>
</dbReference>
<keyword evidence="5" id="KW-0175">Coiled coil</keyword>
<dbReference type="SMART" id="SM00044">
    <property type="entry name" value="CYCc"/>
    <property type="match status" value="1"/>
</dbReference>
<dbReference type="InterPro" id="IPR042463">
    <property type="entry name" value="HNOB_dom_associated_sf"/>
</dbReference>
<dbReference type="Gene3D" id="6.10.250.780">
    <property type="match status" value="1"/>
</dbReference>
<dbReference type="EC" id="4.6.1.2" evidence="1"/>
<name>A0A553PA36_TIGCA</name>
<dbReference type="PROSITE" id="PS50125">
    <property type="entry name" value="GUANYLATE_CYCLASE_2"/>
    <property type="match status" value="1"/>
</dbReference>
<evidence type="ECO:0000256" key="6">
    <source>
        <dbReference type="SAM" id="MobiDB-lite"/>
    </source>
</evidence>
<keyword evidence="9" id="KW-1185">Reference proteome</keyword>
<evidence type="ECO:0000256" key="5">
    <source>
        <dbReference type="SAM" id="Coils"/>
    </source>
</evidence>
<dbReference type="InterPro" id="IPR011645">
    <property type="entry name" value="HNOB_dom_associated"/>
</dbReference>
<dbReference type="GO" id="GO:0000166">
    <property type="term" value="F:nucleotide binding"/>
    <property type="evidence" value="ECO:0007669"/>
    <property type="project" value="UniProtKB-KW"/>
</dbReference>
<comment type="caution">
    <text evidence="8">The sequence shown here is derived from an EMBL/GenBank/DDBJ whole genome shotgun (WGS) entry which is preliminary data.</text>
</comment>
<dbReference type="Gene3D" id="3.30.70.1230">
    <property type="entry name" value="Nucleotide cyclase"/>
    <property type="match status" value="1"/>
</dbReference>
<dbReference type="OMA" id="ISTCEYF"/>
<evidence type="ECO:0000256" key="2">
    <source>
        <dbReference type="ARBA" id="ARBA00022741"/>
    </source>
</evidence>
<dbReference type="FunFam" id="3.30.70.1230:FF:000030">
    <property type="entry name" value="Si:ch211-215j19.12"/>
    <property type="match status" value="1"/>
</dbReference>
<dbReference type="EMBL" id="VCGU01000005">
    <property type="protein sequence ID" value="TRY74542.1"/>
    <property type="molecule type" value="Genomic_DNA"/>
</dbReference>
<dbReference type="CDD" id="cd07302">
    <property type="entry name" value="CHD"/>
    <property type="match status" value="1"/>
</dbReference>
<keyword evidence="2" id="KW-0547">Nucleotide-binding</keyword>
<dbReference type="PANTHER" id="PTHR45655">
    <property type="entry name" value="GUANYLATE CYCLASE SOLUBLE SUBUNIT BETA-2"/>
    <property type="match status" value="1"/>
</dbReference>
<evidence type="ECO:0000313" key="8">
    <source>
        <dbReference type="EMBL" id="TRY74542.1"/>
    </source>
</evidence>
<dbReference type="PANTHER" id="PTHR45655:SF10">
    <property type="entry name" value="SOLUBLE GUANYLATE CYCLASE 88E"/>
    <property type="match status" value="1"/>
</dbReference>